<keyword evidence="2" id="KW-1185">Reference proteome</keyword>
<sequence>MSTTLSKKEINSLLRTLKSRFENHLERHKEIKWEDLLERLTSNPDKLVTLHKMETTGGEPDVVEYDNETDTYVFVDCAVDSPKGRRSLCYDQEALEARQKSKPRSNVIDVAKEIGIELLTAEQYRELQSICQMDTKTSSWLKTPEKVRKLGGAIFGDFRYDQVFIYHNSAKSFYISRGFRGLVRI</sequence>
<dbReference type="EMBL" id="QURB01000001">
    <property type="protein sequence ID" value="RFC55901.1"/>
    <property type="molecule type" value="Genomic_DNA"/>
</dbReference>
<evidence type="ECO:0000313" key="1">
    <source>
        <dbReference type="EMBL" id="RFC55901.1"/>
    </source>
</evidence>
<comment type="caution">
    <text evidence="1">The sequence shown here is derived from an EMBL/GenBank/DDBJ whole genome shotgun (WGS) entry which is preliminary data.</text>
</comment>
<dbReference type="InterPro" id="IPR025352">
    <property type="entry name" value="DUF4256"/>
</dbReference>
<dbReference type="OrthoDB" id="8442276at2"/>
<reference evidence="1 2" key="1">
    <citation type="submission" date="2018-08" db="EMBL/GenBank/DDBJ databases">
        <title>The draft genome squence of Brumimicrobium sp. N62.</title>
        <authorList>
            <person name="Du Z.-J."/>
            <person name="Luo H.-R."/>
        </authorList>
    </citation>
    <scope>NUCLEOTIDE SEQUENCE [LARGE SCALE GENOMIC DNA]</scope>
    <source>
        <strain evidence="1 2">N62</strain>
    </source>
</reference>
<accession>A0A3E1F254</accession>
<evidence type="ECO:0000313" key="2">
    <source>
        <dbReference type="Proteomes" id="UP000257127"/>
    </source>
</evidence>
<protein>
    <submittedName>
        <fullName evidence="1">DUF4256 domain-containing protein</fullName>
    </submittedName>
</protein>
<name>A0A3E1F254_9FLAO</name>
<dbReference type="AlphaFoldDB" id="A0A3E1F254"/>
<gene>
    <name evidence="1" type="ORF">DXU93_02895</name>
</gene>
<proteinExistence type="predicted"/>
<dbReference type="RefSeq" id="WP_116879736.1">
    <property type="nucleotide sequence ID" value="NZ_QURB01000001.1"/>
</dbReference>
<organism evidence="1 2">
    <name type="scientific">Brumimicrobium aurantiacum</name>
    <dbReference type="NCBI Taxonomy" id="1737063"/>
    <lineage>
        <taxon>Bacteria</taxon>
        <taxon>Pseudomonadati</taxon>
        <taxon>Bacteroidota</taxon>
        <taxon>Flavobacteriia</taxon>
        <taxon>Flavobacteriales</taxon>
        <taxon>Crocinitomicaceae</taxon>
        <taxon>Brumimicrobium</taxon>
    </lineage>
</organism>
<dbReference type="Pfam" id="PF14066">
    <property type="entry name" value="DUF4256"/>
    <property type="match status" value="1"/>
</dbReference>
<dbReference type="Proteomes" id="UP000257127">
    <property type="component" value="Unassembled WGS sequence"/>
</dbReference>